<dbReference type="HOGENOM" id="CLU_400193_0_0_1"/>
<organism evidence="5 6">
    <name type="scientific">Tulasnella calospora MUT 4182</name>
    <dbReference type="NCBI Taxonomy" id="1051891"/>
    <lineage>
        <taxon>Eukaryota</taxon>
        <taxon>Fungi</taxon>
        <taxon>Dikarya</taxon>
        <taxon>Basidiomycota</taxon>
        <taxon>Agaricomycotina</taxon>
        <taxon>Agaricomycetes</taxon>
        <taxon>Cantharellales</taxon>
        <taxon>Tulasnellaceae</taxon>
        <taxon>Tulasnella</taxon>
    </lineage>
</organism>
<dbReference type="Gene3D" id="1.10.10.10">
    <property type="entry name" value="Winged helix-like DNA-binding domain superfamily/Winged helix DNA-binding domain"/>
    <property type="match status" value="1"/>
</dbReference>
<dbReference type="AlphaFoldDB" id="A0A0C3L696"/>
<name>A0A0C3L696_9AGAM</name>
<dbReference type="Proteomes" id="UP000054248">
    <property type="component" value="Unassembled WGS sequence"/>
</dbReference>
<keyword evidence="6" id="KW-1185">Reference proteome</keyword>
<dbReference type="InterPro" id="IPR000210">
    <property type="entry name" value="BTB/POZ_dom"/>
</dbReference>
<dbReference type="InterPro" id="IPR045180">
    <property type="entry name" value="La_dom_prot"/>
</dbReference>
<dbReference type="PROSITE" id="PS50961">
    <property type="entry name" value="HTH_LA"/>
    <property type="match status" value="1"/>
</dbReference>
<evidence type="ECO:0000259" key="4">
    <source>
        <dbReference type="PROSITE" id="PS50961"/>
    </source>
</evidence>
<evidence type="ECO:0000256" key="1">
    <source>
        <dbReference type="ARBA" id="ARBA00022884"/>
    </source>
</evidence>
<evidence type="ECO:0000256" key="2">
    <source>
        <dbReference type="PROSITE-ProRule" id="PRU00332"/>
    </source>
</evidence>
<dbReference type="STRING" id="1051891.A0A0C3L696"/>
<accession>A0A0C3L696</accession>
<dbReference type="CDD" id="cd07323">
    <property type="entry name" value="LAM"/>
    <property type="match status" value="1"/>
</dbReference>
<dbReference type="PANTHER" id="PTHR22792">
    <property type="entry name" value="LUPUS LA PROTEIN-RELATED"/>
    <property type="match status" value="1"/>
</dbReference>
<dbReference type="GO" id="GO:0003723">
    <property type="term" value="F:RNA binding"/>
    <property type="evidence" value="ECO:0007669"/>
    <property type="project" value="UniProtKB-UniRule"/>
</dbReference>
<dbReference type="InterPro" id="IPR036388">
    <property type="entry name" value="WH-like_DNA-bd_sf"/>
</dbReference>
<dbReference type="Pfam" id="PF00651">
    <property type="entry name" value="BTB"/>
    <property type="match status" value="1"/>
</dbReference>
<feature type="compositionally biased region" description="Polar residues" evidence="3">
    <location>
        <begin position="20"/>
        <end position="44"/>
    </location>
</feature>
<feature type="domain" description="HTH La-type RNA-binding" evidence="4">
    <location>
        <begin position="212"/>
        <end position="301"/>
    </location>
</feature>
<keyword evidence="1 2" id="KW-0694">RNA-binding</keyword>
<evidence type="ECO:0000313" key="6">
    <source>
        <dbReference type="Proteomes" id="UP000054248"/>
    </source>
</evidence>
<reference evidence="6" key="2">
    <citation type="submission" date="2015-01" db="EMBL/GenBank/DDBJ databases">
        <title>Evolutionary Origins and Diversification of the Mycorrhizal Mutualists.</title>
        <authorList>
            <consortium name="DOE Joint Genome Institute"/>
            <consortium name="Mycorrhizal Genomics Consortium"/>
            <person name="Kohler A."/>
            <person name="Kuo A."/>
            <person name="Nagy L.G."/>
            <person name="Floudas D."/>
            <person name="Copeland A."/>
            <person name="Barry K.W."/>
            <person name="Cichocki N."/>
            <person name="Veneault-Fourrey C."/>
            <person name="LaButti K."/>
            <person name="Lindquist E.A."/>
            <person name="Lipzen A."/>
            <person name="Lundell T."/>
            <person name="Morin E."/>
            <person name="Murat C."/>
            <person name="Riley R."/>
            <person name="Ohm R."/>
            <person name="Sun H."/>
            <person name="Tunlid A."/>
            <person name="Henrissat B."/>
            <person name="Grigoriev I.V."/>
            <person name="Hibbett D.S."/>
            <person name="Martin F."/>
        </authorList>
    </citation>
    <scope>NUCLEOTIDE SEQUENCE [LARGE SCALE GENOMIC DNA]</scope>
    <source>
        <strain evidence="6">MUT 4182</strain>
    </source>
</reference>
<dbReference type="EMBL" id="KN822984">
    <property type="protein sequence ID" value="KIO29348.1"/>
    <property type="molecule type" value="Genomic_DNA"/>
</dbReference>
<protein>
    <recommendedName>
        <fullName evidence="4">HTH La-type RNA-binding domain-containing protein</fullName>
    </recommendedName>
</protein>
<proteinExistence type="predicted"/>
<dbReference type="Pfam" id="PF05383">
    <property type="entry name" value="La"/>
    <property type="match status" value="1"/>
</dbReference>
<feature type="region of interest" description="Disordered" evidence="3">
    <location>
        <begin position="134"/>
        <end position="165"/>
    </location>
</feature>
<dbReference type="SUPFAM" id="SSF46785">
    <property type="entry name" value="Winged helix' DNA-binding domain"/>
    <property type="match status" value="1"/>
</dbReference>
<dbReference type="OrthoDB" id="340227at2759"/>
<sequence length="688" mass="77028">MPFSDSPGPNSMVNGYGPFDSTSRGSPNFVNNRASPVDGQQQVGYSEGGVANGYTGHRGFSNGRRPGRGGPRGGYANRGGYGPRQPMANANNHGGYYNSGPPVPQQPLPPQPEYTGYSYGGYYPPAPPPMDYNPYGYADPYAPPPPPPQSSVPPPTPGGAQPEGSPYMMMPPYGYPVYQPPPPGMVNSMMGYYYPPPGPQAFYPPAQPIPAGYSLDEPRASILRQVEFYLSYQNMTQDAYLRGRMDPQGWMDVELIASFNRLRRLTSDLNLVREVMSMSGLIEVSPDGQKCRMANNGWQMFVAPPQMDGIPPAENQAFQSQFVPDAAGVQQQCERNPFAKRATSNGDLTISASSLTKPDTKIYFPVHKAMLRLHSSTFSDMLDIPPGDRGSEANSEIVHLHDDCSALAGLLMVINYPEEVFTEPLSRDTFNSATAVLPMADKYDMPKVMKMFLPRVKADWPKTLARWDLNENHIQATMGYVNRLRTTKADNRYGDDVIVEPCSAIRFGRTFPLRAILPAAFYHLSRLPPIFEKKSDLYLEHVIQDGRTADWQLLQVDDYQTLIRGKSEIREWVKSIANYAGESQWKCISHPPREDCDGHPWWTQKMKWRLLEKLADDEADVLRLFSRLTGQISKERWSGSADFKLCGYCFVELSKLLEDYRQEFWRALTEFFGLGGEAWLEEEDSVSL</sequence>
<dbReference type="Gene3D" id="3.30.710.10">
    <property type="entry name" value="Potassium Channel Kv1.1, Chain A"/>
    <property type="match status" value="1"/>
</dbReference>
<evidence type="ECO:0000256" key="3">
    <source>
        <dbReference type="SAM" id="MobiDB-lite"/>
    </source>
</evidence>
<feature type="compositionally biased region" description="Pro residues" evidence="3">
    <location>
        <begin position="101"/>
        <end position="112"/>
    </location>
</feature>
<dbReference type="SMART" id="SM00715">
    <property type="entry name" value="LA"/>
    <property type="match status" value="1"/>
</dbReference>
<evidence type="ECO:0000313" key="5">
    <source>
        <dbReference type="EMBL" id="KIO29348.1"/>
    </source>
</evidence>
<feature type="compositionally biased region" description="Pro residues" evidence="3">
    <location>
        <begin position="141"/>
        <end position="157"/>
    </location>
</feature>
<feature type="compositionally biased region" description="Gly residues" evidence="3">
    <location>
        <begin position="68"/>
        <end position="82"/>
    </location>
</feature>
<gene>
    <name evidence="5" type="ORF">M407DRAFT_228108</name>
</gene>
<dbReference type="InterPro" id="IPR011333">
    <property type="entry name" value="SKP1/BTB/POZ_sf"/>
</dbReference>
<dbReference type="InterPro" id="IPR006630">
    <property type="entry name" value="La_HTH"/>
</dbReference>
<feature type="region of interest" description="Disordered" evidence="3">
    <location>
        <begin position="1"/>
        <end position="116"/>
    </location>
</feature>
<dbReference type="InterPro" id="IPR036390">
    <property type="entry name" value="WH_DNA-bd_sf"/>
</dbReference>
<reference evidence="5 6" key="1">
    <citation type="submission" date="2014-04" db="EMBL/GenBank/DDBJ databases">
        <authorList>
            <consortium name="DOE Joint Genome Institute"/>
            <person name="Kuo A."/>
            <person name="Girlanda M."/>
            <person name="Perotto S."/>
            <person name="Kohler A."/>
            <person name="Nagy L.G."/>
            <person name="Floudas D."/>
            <person name="Copeland A."/>
            <person name="Barry K.W."/>
            <person name="Cichocki N."/>
            <person name="Veneault-Fourrey C."/>
            <person name="LaButti K."/>
            <person name="Lindquist E.A."/>
            <person name="Lipzen A."/>
            <person name="Lundell T."/>
            <person name="Morin E."/>
            <person name="Murat C."/>
            <person name="Sun H."/>
            <person name="Tunlid A."/>
            <person name="Henrissat B."/>
            <person name="Grigoriev I.V."/>
            <person name="Hibbett D.S."/>
            <person name="Martin F."/>
            <person name="Nordberg H.P."/>
            <person name="Cantor M.N."/>
            <person name="Hua S.X."/>
        </authorList>
    </citation>
    <scope>NUCLEOTIDE SEQUENCE [LARGE SCALE GENOMIC DNA]</scope>
    <source>
        <strain evidence="5 6">MUT 4182</strain>
    </source>
</reference>